<dbReference type="InterPro" id="IPR001965">
    <property type="entry name" value="Znf_PHD"/>
</dbReference>
<dbReference type="Pfam" id="PF05965">
    <property type="entry name" value="FYRC"/>
    <property type="match status" value="1"/>
</dbReference>
<evidence type="ECO:0000313" key="17">
    <source>
        <dbReference type="EMBL" id="KAL3835043.1"/>
    </source>
</evidence>
<organism evidence="17 18">
    <name type="scientific">Penstemon smallii</name>
    <dbReference type="NCBI Taxonomy" id="265156"/>
    <lineage>
        <taxon>Eukaryota</taxon>
        <taxon>Viridiplantae</taxon>
        <taxon>Streptophyta</taxon>
        <taxon>Embryophyta</taxon>
        <taxon>Tracheophyta</taxon>
        <taxon>Spermatophyta</taxon>
        <taxon>Magnoliopsida</taxon>
        <taxon>eudicotyledons</taxon>
        <taxon>Gunneridae</taxon>
        <taxon>Pentapetalae</taxon>
        <taxon>asterids</taxon>
        <taxon>lamiids</taxon>
        <taxon>Lamiales</taxon>
        <taxon>Plantaginaceae</taxon>
        <taxon>Cheloneae</taxon>
        <taxon>Penstemon</taxon>
    </lineage>
</organism>
<dbReference type="SMART" id="SM00541">
    <property type="entry name" value="FYRN"/>
    <property type="match status" value="1"/>
</dbReference>
<dbReference type="GO" id="GO:0048188">
    <property type="term" value="C:Set1C/COMPASS complex"/>
    <property type="evidence" value="ECO:0007669"/>
    <property type="project" value="UniProtKB-ARBA"/>
</dbReference>
<dbReference type="PROSITE" id="PS51543">
    <property type="entry name" value="FYRC"/>
    <property type="match status" value="1"/>
</dbReference>
<dbReference type="CDD" id="cd15662">
    <property type="entry name" value="ePHD_ATX1_2_like"/>
    <property type="match status" value="1"/>
</dbReference>
<dbReference type="InterPro" id="IPR041956">
    <property type="entry name" value="ATX1/2_ePHD"/>
</dbReference>
<feature type="region of interest" description="Disordered" evidence="11">
    <location>
        <begin position="381"/>
        <end position="404"/>
    </location>
</feature>
<dbReference type="PROSITE" id="PS50812">
    <property type="entry name" value="PWWP"/>
    <property type="match status" value="1"/>
</dbReference>
<dbReference type="InterPro" id="IPR013083">
    <property type="entry name" value="Znf_RING/FYVE/PHD"/>
</dbReference>
<dbReference type="SUPFAM" id="SSF57903">
    <property type="entry name" value="FYVE/PHD zinc finger"/>
    <property type="match status" value="1"/>
</dbReference>
<dbReference type="InterPro" id="IPR046341">
    <property type="entry name" value="SET_dom_sf"/>
</dbReference>
<dbReference type="InterPro" id="IPR042010">
    <property type="entry name" value="ATX1/2_PHD"/>
</dbReference>
<dbReference type="PROSITE" id="PS01359">
    <property type="entry name" value="ZF_PHD_1"/>
    <property type="match status" value="1"/>
</dbReference>
<dbReference type="InterPro" id="IPR019786">
    <property type="entry name" value="Zinc_finger_PHD-type_CS"/>
</dbReference>
<comment type="caution">
    <text evidence="17">The sequence shown here is derived from an EMBL/GenBank/DDBJ whole genome shotgun (WGS) entry which is preliminary data.</text>
</comment>
<keyword evidence="2" id="KW-0489">Methyltransferase</keyword>
<keyword evidence="6 10" id="KW-0863">Zinc-finger</keyword>
<dbReference type="CDD" id="cd20142">
    <property type="entry name" value="PWWP_AtATX1-like"/>
    <property type="match status" value="1"/>
</dbReference>
<dbReference type="EMBL" id="JBJXBP010000004">
    <property type="protein sequence ID" value="KAL3835043.1"/>
    <property type="molecule type" value="Genomic_DNA"/>
</dbReference>
<dbReference type="InterPro" id="IPR050701">
    <property type="entry name" value="Histone_Mod_Regulator"/>
</dbReference>
<dbReference type="FunFam" id="3.30.40.10:FF:000293">
    <property type="entry name" value="Histone-lysine N-methyltransferase"/>
    <property type="match status" value="1"/>
</dbReference>
<dbReference type="SMART" id="SM00508">
    <property type="entry name" value="PostSET"/>
    <property type="match status" value="1"/>
</dbReference>
<dbReference type="Gene3D" id="3.30.40.10">
    <property type="entry name" value="Zinc/RING finger domain, C3HC4 (zinc finger)"/>
    <property type="match status" value="2"/>
</dbReference>
<dbReference type="CDD" id="cd10518">
    <property type="entry name" value="SET_SETD1-like"/>
    <property type="match status" value="1"/>
</dbReference>
<evidence type="ECO:0000313" key="18">
    <source>
        <dbReference type="Proteomes" id="UP001634393"/>
    </source>
</evidence>
<evidence type="ECO:0000256" key="8">
    <source>
        <dbReference type="ARBA" id="ARBA00022853"/>
    </source>
</evidence>
<keyword evidence="4" id="KW-0949">S-adenosyl-L-methionine</keyword>
<evidence type="ECO:0000256" key="1">
    <source>
        <dbReference type="ARBA" id="ARBA00004123"/>
    </source>
</evidence>
<evidence type="ECO:0000256" key="4">
    <source>
        <dbReference type="ARBA" id="ARBA00022691"/>
    </source>
</evidence>
<evidence type="ECO:0000256" key="3">
    <source>
        <dbReference type="ARBA" id="ARBA00022679"/>
    </source>
</evidence>
<dbReference type="InterPro" id="IPR034732">
    <property type="entry name" value="EPHD"/>
</dbReference>
<dbReference type="SUPFAM" id="SSF63748">
    <property type="entry name" value="Tudor/PWWP/MBT"/>
    <property type="match status" value="2"/>
</dbReference>
<proteinExistence type="predicted"/>
<dbReference type="SMART" id="SM00317">
    <property type="entry name" value="SET"/>
    <property type="match status" value="1"/>
</dbReference>
<evidence type="ECO:0000259" key="12">
    <source>
        <dbReference type="PROSITE" id="PS50016"/>
    </source>
</evidence>
<evidence type="ECO:0000259" key="14">
    <source>
        <dbReference type="PROSITE" id="PS50812"/>
    </source>
</evidence>
<evidence type="ECO:0000256" key="7">
    <source>
        <dbReference type="ARBA" id="ARBA00022833"/>
    </source>
</evidence>
<dbReference type="PROSITE" id="PS50016">
    <property type="entry name" value="ZF_PHD_2"/>
    <property type="match status" value="1"/>
</dbReference>
<dbReference type="PROSITE" id="PS51542">
    <property type="entry name" value="FYRN"/>
    <property type="match status" value="1"/>
</dbReference>
<keyword evidence="5" id="KW-0479">Metal-binding</keyword>
<feature type="domain" description="PWWP" evidence="14">
    <location>
        <begin position="277"/>
        <end position="340"/>
    </location>
</feature>
<dbReference type="FunFam" id="3.30.40.10:FF:000299">
    <property type="entry name" value="Histone-lysine N-methyltransferase"/>
    <property type="match status" value="1"/>
</dbReference>
<dbReference type="Gene3D" id="3.30.160.360">
    <property type="match status" value="1"/>
</dbReference>
<dbReference type="SMART" id="SM00542">
    <property type="entry name" value="FYRC"/>
    <property type="match status" value="1"/>
</dbReference>
<keyword evidence="18" id="KW-1185">Reference proteome</keyword>
<dbReference type="InterPro" id="IPR002999">
    <property type="entry name" value="Tudor"/>
</dbReference>
<feature type="domain" description="PHD-type" evidence="12">
    <location>
        <begin position="584"/>
        <end position="635"/>
    </location>
</feature>
<dbReference type="GO" id="GO:0008168">
    <property type="term" value="F:methyltransferase activity"/>
    <property type="evidence" value="ECO:0007669"/>
    <property type="project" value="UniProtKB-KW"/>
</dbReference>
<feature type="domain" description="Post-SET" evidence="15">
    <location>
        <begin position="1014"/>
        <end position="1030"/>
    </location>
</feature>
<dbReference type="SMART" id="SM00249">
    <property type="entry name" value="PHD"/>
    <property type="match status" value="2"/>
</dbReference>
<dbReference type="PROSITE" id="PS51805">
    <property type="entry name" value="EPHD"/>
    <property type="match status" value="1"/>
</dbReference>
<sequence length="1050" mass="119908">MANSSNRLVKMQENDDDEDEFQRGNAPRKYVPLREVYSATEPKKVKAAANEPPIRIGRDQLEDMVIAESKAYLRRWRRRERANFLEAINLDSESEELQEQGGVKRRRIGKCTDELMKLDEFKKSRTKKFSRKNRNSDRNVVVDSVNKKRKNDSSSSNSKNLEDEETKKWMWLSFEGADPMKFIGLTCKVYWPLDAIWYSCHVVDYNSKTGRHHVKYEDGEEENLVFSKERIKFYISFKEMQSLKLKCREKSSEADTFDADEMMALAATLDDGQETEPGDLIWAKLTGHAIWPAIVLDKSHVAQRKGLNNISGEESVLVQFFGTHDFARIKPKQVTPFIEGLISSCHAKCKKPAFVRGLEEAKMYLSERKLPEKMLQLRDGVETCNNDSGSGEHENGSDSSDEECLSHDDIRKKLEDLKNCPLEAGELQVISLGKIVKDSDYFQNGKFTWPEGYTAVRKFPSITDPSVDVLYKMEVLRDVDSRTRPLFIVTTDNGEEFKGSTPTACWNKIYKRLRAVQINNRDYKARQNFESGSYMFGFSHSKVSKLIKEMSNSRASLKSSELSSRRDKNKSVGYRAVRVEWKDLDKCNVCHMDEEYENNLFLQCDKCRMMVHAKCYGELEPSGGVLWLCNLCRPGAPKSPPPCCLCPVVGGAMKPTTDGRWAHLACAIWIPETCLSDIKKMEPIDGLRRINKDRWKLLCSICGVSHGACIQCSNNTCRVAYHPLCARAAGFCLEAEGMDKLHMVSLDEDEEGQCIQLLSYCRKHMPSSNECPPSDDRFGQRAHEHADFTAQPNPSGCARTEPYNFLRKRGRNEPEALAAASSKRLYVENQPYLVAGCSPNMPLWNKKSNSNNYSKYSHDFQKLQNSRVDTSSKILSVADKYNYMKETLKTRLAFGKSSIHGYGVFAKYPHRAGDMVIEYTGELIRRTVADRREHLIYNKLVGAGTYMFGINDEYVIDATRSGSIAHLINHSCEPNCHSIVKAINGVDHIIIFAKRDIKQWEELTYDYRFASTDERLACHCGSSRCRGVVNNEEQKQLYVPRNELIEWKGE</sequence>
<dbReference type="Pfam" id="PF00855">
    <property type="entry name" value="PWWP"/>
    <property type="match status" value="1"/>
</dbReference>
<dbReference type="PANTHER" id="PTHR13793:SF140">
    <property type="entry name" value="HISTONE-LYSINE N-METHYLTRANSFERASE ATX2"/>
    <property type="match status" value="1"/>
</dbReference>
<keyword evidence="7" id="KW-0862">Zinc</keyword>
<protein>
    <submittedName>
        <fullName evidence="17">Uncharacterized protein</fullName>
    </submittedName>
</protein>
<dbReference type="InterPro" id="IPR019787">
    <property type="entry name" value="Znf_PHD-finger"/>
</dbReference>
<feature type="domain" description="SET" evidence="13">
    <location>
        <begin position="890"/>
        <end position="1008"/>
    </location>
</feature>
<keyword evidence="8" id="KW-0156">Chromatin regulator</keyword>
<dbReference type="CDD" id="cd20404">
    <property type="entry name" value="Tudor_Agenet_AtEML-like"/>
    <property type="match status" value="1"/>
</dbReference>
<dbReference type="Gene3D" id="2.170.270.10">
    <property type="entry name" value="SET domain"/>
    <property type="match status" value="1"/>
</dbReference>
<accession>A0ABD3TES2</accession>
<dbReference type="CDD" id="cd15494">
    <property type="entry name" value="PHD_ATX1_2_like"/>
    <property type="match status" value="1"/>
</dbReference>
<keyword evidence="3" id="KW-0808">Transferase</keyword>
<reference evidence="17 18" key="1">
    <citation type="submission" date="2024-12" db="EMBL/GenBank/DDBJ databases">
        <title>The unique morphological basis and parallel evolutionary history of personate flowers in Penstemon.</title>
        <authorList>
            <person name="Depatie T.H."/>
            <person name="Wessinger C.A."/>
        </authorList>
    </citation>
    <scope>NUCLEOTIDE SEQUENCE [LARGE SCALE GENOMIC DNA]</scope>
    <source>
        <strain evidence="17">WTNN_2</strain>
        <tissue evidence="17">Leaf</tissue>
    </source>
</reference>
<evidence type="ECO:0000256" key="11">
    <source>
        <dbReference type="SAM" id="MobiDB-lite"/>
    </source>
</evidence>
<evidence type="ECO:0000259" key="16">
    <source>
        <dbReference type="PROSITE" id="PS51805"/>
    </source>
</evidence>
<dbReference type="InterPro" id="IPR003888">
    <property type="entry name" value="FYrich_N"/>
</dbReference>
<evidence type="ECO:0000256" key="10">
    <source>
        <dbReference type="PROSITE-ProRule" id="PRU00146"/>
    </source>
</evidence>
<dbReference type="SMART" id="SM00333">
    <property type="entry name" value="TUDOR"/>
    <property type="match status" value="1"/>
</dbReference>
<dbReference type="InterPro" id="IPR003616">
    <property type="entry name" value="Post-SET_dom"/>
</dbReference>
<evidence type="ECO:0000259" key="13">
    <source>
        <dbReference type="PROSITE" id="PS50280"/>
    </source>
</evidence>
<feature type="domain" description="PHD-type" evidence="16">
    <location>
        <begin position="640"/>
        <end position="765"/>
    </location>
</feature>
<dbReference type="PROSITE" id="PS50280">
    <property type="entry name" value="SET"/>
    <property type="match status" value="1"/>
</dbReference>
<evidence type="ECO:0000259" key="15">
    <source>
        <dbReference type="PROSITE" id="PS50868"/>
    </source>
</evidence>
<dbReference type="InterPro" id="IPR011011">
    <property type="entry name" value="Znf_FYVE_PHD"/>
</dbReference>
<dbReference type="PROSITE" id="PS50868">
    <property type="entry name" value="POST_SET"/>
    <property type="match status" value="1"/>
</dbReference>
<evidence type="ECO:0000256" key="6">
    <source>
        <dbReference type="ARBA" id="ARBA00022771"/>
    </source>
</evidence>
<evidence type="ECO:0000256" key="9">
    <source>
        <dbReference type="ARBA" id="ARBA00023242"/>
    </source>
</evidence>
<dbReference type="GO" id="GO:0140993">
    <property type="term" value="F:histone modifying activity"/>
    <property type="evidence" value="ECO:0007669"/>
    <property type="project" value="UniProtKB-ARBA"/>
</dbReference>
<dbReference type="Pfam" id="PF00856">
    <property type="entry name" value="SET"/>
    <property type="match status" value="1"/>
</dbReference>
<dbReference type="InterPro" id="IPR001214">
    <property type="entry name" value="SET_dom"/>
</dbReference>
<feature type="region of interest" description="Disordered" evidence="11">
    <location>
        <begin position="125"/>
        <end position="161"/>
    </location>
</feature>
<feature type="region of interest" description="Disordered" evidence="11">
    <location>
        <begin position="1"/>
        <end position="27"/>
    </location>
</feature>
<dbReference type="Pfam" id="PF13831">
    <property type="entry name" value="PHD_2"/>
    <property type="match status" value="1"/>
</dbReference>
<dbReference type="Pfam" id="PF13832">
    <property type="entry name" value="zf-HC5HC2H_2"/>
    <property type="match status" value="1"/>
</dbReference>
<dbReference type="GO" id="GO:0008270">
    <property type="term" value="F:zinc ion binding"/>
    <property type="evidence" value="ECO:0007669"/>
    <property type="project" value="UniProtKB-KW"/>
</dbReference>
<dbReference type="Pfam" id="PF05964">
    <property type="entry name" value="FYRN"/>
    <property type="match status" value="1"/>
</dbReference>
<dbReference type="SMART" id="SM00293">
    <property type="entry name" value="PWWP"/>
    <property type="match status" value="1"/>
</dbReference>
<gene>
    <name evidence="17" type="ORF">ACJIZ3_009779</name>
</gene>
<evidence type="ECO:0000256" key="2">
    <source>
        <dbReference type="ARBA" id="ARBA00022603"/>
    </source>
</evidence>
<dbReference type="InterPro" id="IPR000313">
    <property type="entry name" value="PWWP_dom"/>
</dbReference>
<dbReference type="GO" id="GO:0032259">
    <property type="term" value="P:methylation"/>
    <property type="evidence" value="ECO:0007669"/>
    <property type="project" value="UniProtKB-KW"/>
</dbReference>
<dbReference type="AlphaFoldDB" id="A0ABD3TES2"/>
<dbReference type="SUPFAM" id="SSF82199">
    <property type="entry name" value="SET domain"/>
    <property type="match status" value="1"/>
</dbReference>
<dbReference type="GO" id="GO:0048731">
    <property type="term" value="P:system development"/>
    <property type="evidence" value="ECO:0007669"/>
    <property type="project" value="UniProtKB-ARBA"/>
</dbReference>
<dbReference type="Proteomes" id="UP001634393">
    <property type="component" value="Unassembled WGS sequence"/>
</dbReference>
<dbReference type="PANTHER" id="PTHR13793">
    <property type="entry name" value="PHD FINGER PROTEINS"/>
    <property type="match status" value="1"/>
</dbReference>
<dbReference type="Gene3D" id="2.30.30.140">
    <property type="match status" value="2"/>
</dbReference>
<keyword evidence="9" id="KW-0539">Nucleus</keyword>
<dbReference type="InterPro" id="IPR003889">
    <property type="entry name" value="FYrich_C"/>
</dbReference>
<evidence type="ECO:0000256" key="5">
    <source>
        <dbReference type="ARBA" id="ARBA00022723"/>
    </source>
</evidence>
<comment type="subcellular location">
    <subcellularLocation>
        <location evidence="1">Nucleus</location>
    </subcellularLocation>
</comment>
<name>A0ABD3TES2_9LAMI</name>